<protein>
    <submittedName>
        <fullName evidence="1">Uncharacterized protein</fullName>
    </submittedName>
</protein>
<dbReference type="EMBL" id="NOVD01000019">
    <property type="protein sequence ID" value="PCK25151.1"/>
    <property type="molecule type" value="Genomic_DNA"/>
</dbReference>
<accession>A0A2A5J856</accession>
<sequence length="418" mass="43554">MSGRTAHESNRRREQWTWRDGLVIVSIVALGTVVAAVTNEDTGASIPGCESVESPGPPVRFNYGFAGEPGYGDPDYPWFSGPKATAMSDALLESLPSDVEVVFASPSQSLEFAPIQNYRGASFPDGVDPIEFSGSTSAKGTLTRVGRTADISVQVRAWDQPVPPCLEGLVDRREHLENGTVLDIADFEDRADFEDKDGSEVGGERGVVAYLGDGSRVVASVDTSTGTSSDASPLLTMDELIALATAPGLAVTAPVPDSTPPPMASCYTDSVNAGPPASRMDIDRLNQLLDARWKDLGAAGVTLERPLGSLVPDDYGQGGVCERIVASTADGSSDVEISVGTAVPEPGDTLTLPGSTTVTRLVDPDGSGDDTVRVVHPSGETVVVTQFVTSAGSTSASPLTIEQLEFIATTPGLVISAR</sequence>
<dbReference type="Proteomes" id="UP000230886">
    <property type="component" value="Unassembled WGS sequence"/>
</dbReference>
<reference evidence="1 2" key="1">
    <citation type="submission" date="2017-07" db="EMBL/GenBank/DDBJ databases">
        <title>Draft sequence of Rhodococcus enclensis 23b-28.</title>
        <authorList>
            <person name="Besaury L."/>
            <person name="Sancelme M."/>
            <person name="Amato P."/>
            <person name="Lallement A."/>
            <person name="Delort A.-M."/>
        </authorList>
    </citation>
    <scope>NUCLEOTIDE SEQUENCE [LARGE SCALE GENOMIC DNA]</scope>
    <source>
        <strain evidence="1 2">23b-28</strain>
    </source>
</reference>
<proteinExistence type="predicted"/>
<comment type="caution">
    <text evidence="1">The sequence shown here is derived from an EMBL/GenBank/DDBJ whole genome shotgun (WGS) entry which is preliminary data.</text>
</comment>
<organism evidence="1 2">
    <name type="scientific">Rhodococcus qingshengii</name>
    <dbReference type="NCBI Taxonomy" id="334542"/>
    <lineage>
        <taxon>Bacteria</taxon>
        <taxon>Bacillati</taxon>
        <taxon>Actinomycetota</taxon>
        <taxon>Actinomycetes</taxon>
        <taxon>Mycobacteriales</taxon>
        <taxon>Nocardiaceae</taxon>
        <taxon>Rhodococcus</taxon>
        <taxon>Rhodococcus erythropolis group</taxon>
    </lineage>
</organism>
<dbReference type="AlphaFoldDB" id="A0A2A5J856"/>
<evidence type="ECO:0000313" key="2">
    <source>
        <dbReference type="Proteomes" id="UP000230886"/>
    </source>
</evidence>
<evidence type="ECO:0000313" key="1">
    <source>
        <dbReference type="EMBL" id="PCK25151.1"/>
    </source>
</evidence>
<name>A0A2A5J856_RHOSG</name>
<dbReference type="RefSeq" id="WP_099698142.1">
    <property type="nucleotide sequence ID" value="NZ_AP026691.1"/>
</dbReference>
<gene>
    <name evidence="1" type="ORF">CHR55_22145</name>
</gene>